<name>A0A1R3JMW2_9ROSI</name>
<reference evidence="3" key="1">
    <citation type="submission" date="2013-09" db="EMBL/GenBank/DDBJ databases">
        <title>Corchorus olitorius genome sequencing.</title>
        <authorList>
            <person name="Alam M."/>
            <person name="Haque M.S."/>
            <person name="Islam M.S."/>
            <person name="Emdad E.M."/>
            <person name="Islam M.M."/>
            <person name="Ahmed B."/>
            <person name="Halim A."/>
            <person name="Hossen Q.M.M."/>
            <person name="Hossain M.Z."/>
            <person name="Ahmed R."/>
            <person name="Khan M.M."/>
            <person name="Islam R."/>
            <person name="Rashid M.M."/>
            <person name="Khan S.A."/>
            <person name="Rahman M.S."/>
            <person name="Alam M."/>
            <person name="Yahiya A.S."/>
            <person name="Khan M.S."/>
            <person name="Azam M.S."/>
            <person name="Haque T."/>
            <person name="Lashkar M.Z.H."/>
            <person name="Akhand A.I."/>
            <person name="Morshed G."/>
            <person name="Roy S."/>
            <person name="Uddin K.S."/>
            <person name="Rabeya T."/>
            <person name="Hossain A.S."/>
            <person name="Chowdhury A."/>
            <person name="Snigdha A.R."/>
            <person name="Mortoza M.S."/>
            <person name="Matin S.A."/>
            <person name="Hoque S.M.E."/>
            <person name="Islam M.K."/>
            <person name="Roy D.K."/>
            <person name="Haider R."/>
            <person name="Moosa M.M."/>
            <person name="Elias S.M."/>
            <person name="Hasan A.M."/>
            <person name="Jahan S."/>
            <person name="Shafiuddin M."/>
            <person name="Mahmood N."/>
            <person name="Shommy N.S."/>
        </authorList>
    </citation>
    <scope>NUCLEOTIDE SEQUENCE [LARGE SCALE GENOMIC DNA]</scope>
    <source>
        <strain evidence="3">cv. O-4</strain>
    </source>
</reference>
<sequence>MVKHTKAGPSYSSDDIFSRRFPYKFHVVSARVNRRRTPPPPPPKGNVIRFQSPPPPRSPPPPPPCA</sequence>
<evidence type="ECO:0000313" key="3">
    <source>
        <dbReference type="Proteomes" id="UP000187203"/>
    </source>
</evidence>
<keyword evidence="3" id="KW-1185">Reference proteome</keyword>
<comment type="caution">
    <text evidence="2">The sequence shown here is derived from an EMBL/GenBank/DDBJ whole genome shotgun (WGS) entry which is preliminary data.</text>
</comment>
<evidence type="ECO:0000313" key="2">
    <source>
        <dbReference type="EMBL" id="OMO96165.1"/>
    </source>
</evidence>
<dbReference type="AlphaFoldDB" id="A0A1R3JMW2"/>
<organism evidence="2 3">
    <name type="scientific">Corchorus olitorius</name>
    <dbReference type="NCBI Taxonomy" id="93759"/>
    <lineage>
        <taxon>Eukaryota</taxon>
        <taxon>Viridiplantae</taxon>
        <taxon>Streptophyta</taxon>
        <taxon>Embryophyta</taxon>
        <taxon>Tracheophyta</taxon>
        <taxon>Spermatophyta</taxon>
        <taxon>Magnoliopsida</taxon>
        <taxon>eudicotyledons</taxon>
        <taxon>Gunneridae</taxon>
        <taxon>Pentapetalae</taxon>
        <taxon>rosids</taxon>
        <taxon>malvids</taxon>
        <taxon>Malvales</taxon>
        <taxon>Malvaceae</taxon>
        <taxon>Grewioideae</taxon>
        <taxon>Apeibeae</taxon>
        <taxon>Corchorus</taxon>
    </lineage>
</organism>
<proteinExistence type="predicted"/>
<protein>
    <submittedName>
        <fullName evidence="2">Uncharacterized protein</fullName>
    </submittedName>
</protein>
<evidence type="ECO:0000256" key="1">
    <source>
        <dbReference type="SAM" id="MobiDB-lite"/>
    </source>
</evidence>
<dbReference type="Proteomes" id="UP000187203">
    <property type="component" value="Unassembled WGS sequence"/>
</dbReference>
<feature type="compositionally biased region" description="Pro residues" evidence="1">
    <location>
        <begin position="52"/>
        <end position="66"/>
    </location>
</feature>
<feature type="region of interest" description="Disordered" evidence="1">
    <location>
        <begin position="29"/>
        <end position="66"/>
    </location>
</feature>
<dbReference type="EMBL" id="AWUE01015683">
    <property type="protein sequence ID" value="OMO96165.1"/>
    <property type="molecule type" value="Genomic_DNA"/>
</dbReference>
<accession>A0A1R3JMW2</accession>
<dbReference type="OrthoDB" id="10493723at2759"/>
<gene>
    <name evidence="2" type="ORF">COLO4_15457</name>
</gene>